<evidence type="ECO:0000313" key="2">
    <source>
        <dbReference type="EMBL" id="EGV96844.1"/>
    </source>
</evidence>
<dbReference type="EMBL" id="JH000723">
    <property type="protein sequence ID" value="EGV96844.1"/>
    <property type="molecule type" value="Genomic_DNA"/>
</dbReference>
<sequence>MASDTDDTACHYAKATVGHREGIHMGNCCKQSKYVWQEVNLYIESVVKGRKEPRSPNSVITHGDRVVPMSQVLGRRRNSHSSKMATERKEELGSPERPSTKHANCSCRGPWASGTATGTTALFYSVKVMSLGSYQSTVVALASEMALFPTERSHCPVLEGPFQVPPQKDRSQAM</sequence>
<reference evidence="3" key="1">
    <citation type="journal article" date="2011" name="Nat. Biotechnol.">
        <title>The genomic sequence of the Chinese hamster ovary (CHO)-K1 cell line.</title>
        <authorList>
            <person name="Xu X."/>
            <person name="Nagarajan H."/>
            <person name="Lewis N.E."/>
            <person name="Pan S."/>
            <person name="Cai Z."/>
            <person name="Liu X."/>
            <person name="Chen W."/>
            <person name="Xie M."/>
            <person name="Wang W."/>
            <person name="Hammond S."/>
            <person name="Andersen M.R."/>
            <person name="Neff N."/>
            <person name="Passarelli B."/>
            <person name="Koh W."/>
            <person name="Fan H.C."/>
            <person name="Wang J."/>
            <person name="Gui Y."/>
            <person name="Lee K.H."/>
            <person name="Betenbaugh M.J."/>
            <person name="Quake S.R."/>
            <person name="Famili I."/>
            <person name="Palsson B.O."/>
            <person name="Wang J."/>
        </authorList>
    </citation>
    <scope>NUCLEOTIDE SEQUENCE [LARGE SCALE GENOMIC DNA]</scope>
    <source>
        <strain evidence="3">CHO K1 cell line</strain>
    </source>
</reference>
<organism evidence="2 3">
    <name type="scientific">Cricetulus griseus</name>
    <name type="common">Chinese hamster</name>
    <name type="synonym">Cricetulus barabensis griseus</name>
    <dbReference type="NCBI Taxonomy" id="10029"/>
    <lineage>
        <taxon>Eukaryota</taxon>
        <taxon>Metazoa</taxon>
        <taxon>Chordata</taxon>
        <taxon>Craniata</taxon>
        <taxon>Vertebrata</taxon>
        <taxon>Euteleostomi</taxon>
        <taxon>Mammalia</taxon>
        <taxon>Eutheria</taxon>
        <taxon>Euarchontoglires</taxon>
        <taxon>Glires</taxon>
        <taxon>Rodentia</taxon>
        <taxon>Myomorpha</taxon>
        <taxon>Muroidea</taxon>
        <taxon>Cricetidae</taxon>
        <taxon>Cricetinae</taxon>
        <taxon>Cricetulus</taxon>
    </lineage>
</organism>
<feature type="region of interest" description="Disordered" evidence="1">
    <location>
        <begin position="73"/>
        <end position="105"/>
    </location>
</feature>
<accession>G3HU29</accession>
<evidence type="ECO:0000313" key="3">
    <source>
        <dbReference type="Proteomes" id="UP000001075"/>
    </source>
</evidence>
<feature type="compositionally biased region" description="Basic and acidic residues" evidence="1">
    <location>
        <begin position="85"/>
        <end position="94"/>
    </location>
</feature>
<evidence type="ECO:0000256" key="1">
    <source>
        <dbReference type="SAM" id="MobiDB-lite"/>
    </source>
</evidence>
<gene>
    <name evidence="2" type="ORF">I79_014431</name>
</gene>
<dbReference type="Proteomes" id="UP000001075">
    <property type="component" value="Unassembled WGS sequence"/>
</dbReference>
<name>G3HU29_CRIGR</name>
<dbReference type="InParanoid" id="G3HU29"/>
<proteinExistence type="predicted"/>
<dbReference type="AlphaFoldDB" id="G3HU29"/>
<protein>
    <submittedName>
        <fullName evidence="2">Uncharacterized protein</fullName>
    </submittedName>
</protein>